<dbReference type="Pfam" id="PF01193">
    <property type="entry name" value="RNA_pol_L"/>
    <property type="match status" value="1"/>
</dbReference>
<dbReference type="FunFam" id="2.170.120.12:FF:000001">
    <property type="entry name" value="DNA-directed RNA polymerase subunit alpha"/>
    <property type="match status" value="1"/>
</dbReference>
<dbReference type="NCBIfam" id="TIGR02027">
    <property type="entry name" value="rpoA"/>
    <property type="match status" value="1"/>
</dbReference>
<keyword evidence="6 11" id="KW-0548">Nucleotidyltransferase</keyword>
<comment type="similarity">
    <text evidence="1 11">Belongs to the RNA polymerase alpha chain family.</text>
</comment>
<feature type="compositionally biased region" description="Acidic residues" evidence="12">
    <location>
        <begin position="341"/>
        <end position="353"/>
    </location>
</feature>
<dbReference type="Gene3D" id="1.10.150.20">
    <property type="entry name" value="5' to 3' exonuclease, C-terminal subdomain"/>
    <property type="match status" value="1"/>
</dbReference>
<evidence type="ECO:0000259" key="13">
    <source>
        <dbReference type="SMART" id="SM00662"/>
    </source>
</evidence>
<dbReference type="NCBIfam" id="NF003513">
    <property type="entry name" value="PRK05182.1-2"/>
    <property type="match status" value="1"/>
</dbReference>
<keyword evidence="5 11" id="KW-0808">Transferase</keyword>
<comment type="catalytic activity">
    <reaction evidence="10 11">
        <text>RNA(n) + a ribonucleoside 5'-triphosphate = RNA(n+1) + diphosphate</text>
        <dbReference type="Rhea" id="RHEA:21248"/>
        <dbReference type="Rhea" id="RHEA-COMP:14527"/>
        <dbReference type="Rhea" id="RHEA-COMP:17342"/>
        <dbReference type="ChEBI" id="CHEBI:33019"/>
        <dbReference type="ChEBI" id="CHEBI:61557"/>
        <dbReference type="ChEBI" id="CHEBI:140395"/>
        <dbReference type="EC" id="2.7.7.6"/>
    </reaction>
</comment>
<evidence type="ECO:0000256" key="10">
    <source>
        <dbReference type="ARBA" id="ARBA00048552"/>
    </source>
</evidence>
<evidence type="ECO:0000256" key="3">
    <source>
        <dbReference type="ARBA" id="ARBA00015972"/>
    </source>
</evidence>
<sequence>MMMNWNEIIRPRALVCDTKTATDTYSKFIAEPLERGFGITLGNSLRRVLLSSLEGAAVTSIRIEHVLHEFSTVPGVVEDVTDIILNVKQLRFKMLSPGEKQLTLKSNKVGSVTAGALECPPDVQVLTPDAVIATLGREDAELNMELRVDIGRAYRLAEDNKTPDDTIDVIPVDSLFNPVVKVNYHVEQARVGQDTNFDKLILEVWTDGSVSPEDAVAFAAKIIKDQLAIFINFEDVEEPVVVESEDDNAEELFSLLGKSVEELELSVRSYNCLNNIDIRTIADLVCRSENELLKTKNFGKKSLLEIKEILKEMNLTLGMDLEAMGYSFEAEGSMESRDDAVEAAEETEESTRG</sequence>
<keyword evidence="4 11" id="KW-0240">DNA-directed RNA polymerase</keyword>
<comment type="subunit">
    <text evidence="11">Homodimer. The RNAP catalytic core consists of 2 alpha, 1 beta, 1 beta' and 1 omega subunit. When a sigma factor is associated with the core the holoenzyme is formed, which can initiate transcription.</text>
</comment>
<dbReference type="GO" id="GO:0003677">
    <property type="term" value="F:DNA binding"/>
    <property type="evidence" value="ECO:0007669"/>
    <property type="project" value="UniProtKB-UniRule"/>
</dbReference>
<evidence type="ECO:0000256" key="8">
    <source>
        <dbReference type="ARBA" id="ARBA00032524"/>
    </source>
</evidence>
<dbReference type="Gene3D" id="2.170.120.12">
    <property type="entry name" value="DNA-directed RNA polymerase, insert domain"/>
    <property type="match status" value="1"/>
</dbReference>
<evidence type="ECO:0000256" key="7">
    <source>
        <dbReference type="ARBA" id="ARBA00023163"/>
    </source>
</evidence>
<organism evidence="14 15">
    <name type="scientific">Desulfurispira natronophila</name>
    <dbReference type="NCBI Taxonomy" id="682562"/>
    <lineage>
        <taxon>Bacteria</taxon>
        <taxon>Pseudomonadati</taxon>
        <taxon>Chrysiogenota</taxon>
        <taxon>Chrysiogenia</taxon>
        <taxon>Chrysiogenales</taxon>
        <taxon>Chrysiogenaceae</taxon>
        <taxon>Desulfurispira</taxon>
    </lineage>
</organism>
<name>A0A7W7Y5F4_9BACT</name>
<dbReference type="NCBIfam" id="NF003519">
    <property type="entry name" value="PRK05182.2-5"/>
    <property type="match status" value="1"/>
</dbReference>
<dbReference type="SUPFAM" id="SSF55257">
    <property type="entry name" value="RBP11-like subunits of RNA polymerase"/>
    <property type="match status" value="1"/>
</dbReference>
<gene>
    <name evidence="11" type="primary">rpoA</name>
    <name evidence="14" type="ORF">HNR37_001766</name>
</gene>
<dbReference type="HAMAP" id="MF_00059">
    <property type="entry name" value="RNApol_bact_RpoA"/>
    <property type="match status" value="1"/>
</dbReference>
<protein>
    <recommendedName>
        <fullName evidence="3 11">DNA-directed RNA polymerase subunit alpha</fullName>
        <shortName evidence="11">RNAP subunit alpha</shortName>
        <ecNumber evidence="2 11">2.7.7.6</ecNumber>
    </recommendedName>
    <alternativeName>
        <fullName evidence="9 11">RNA polymerase subunit alpha</fullName>
    </alternativeName>
    <alternativeName>
        <fullName evidence="8 11">Transcriptase subunit alpha</fullName>
    </alternativeName>
</protein>
<dbReference type="Proteomes" id="UP000528322">
    <property type="component" value="Unassembled WGS sequence"/>
</dbReference>
<dbReference type="InterPro" id="IPR011263">
    <property type="entry name" value="DNA-dir_RNA_pol_RpoA/D/Rpb3"/>
</dbReference>
<dbReference type="InterPro" id="IPR011773">
    <property type="entry name" value="DNA-dir_RpoA"/>
</dbReference>
<dbReference type="SUPFAM" id="SSF56553">
    <property type="entry name" value="Insert subdomain of RNA polymerase alpha subunit"/>
    <property type="match status" value="1"/>
</dbReference>
<dbReference type="GO" id="GO:0000428">
    <property type="term" value="C:DNA-directed RNA polymerase complex"/>
    <property type="evidence" value="ECO:0007669"/>
    <property type="project" value="UniProtKB-KW"/>
</dbReference>
<comment type="function">
    <text evidence="11">DNA-dependent RNA polymerase catalyzes the transcription of DNA into RNA using the four ribonucleoside triphosphates as substrates.</text>
</comment>
<evidence type="ECO:0000256" key="5">
    <source>
        <dbReference type="ARBA" id="ARBA00022679"/>
    </source>
</evidence>
<evidence type="ECO:0000256" key="1">
    <source>
        <dbReference type="ARBA" id="ARBA00007123"/>
    </source>
</evidence>
<dbReference type="SMART" id="SM00662">
    <property type="entry name" value="RPOLD"/>
    <property type="match status" value="1"/>
</dbReference>
<feature type="region of interest" description="Disordered" evidence="12">
    <location>
        <begin position="332"/>
        <end position="353"/>
    </location>
</feature>
<dbReference type="InterPro" id="IPR011262">
    <property type="entry name" value="DNA-dir_RNA_pol_insert"/>
</dbReference>
<dbReference type="SUPFAM" id="SSF47789">
    <property type="entry name" value="C-terminal domain of RNA polymerase alpha subunit"/>
    <property type="match status" value="1"/>
</dbReference>
<feature type="region of interest" description="Alpha C-terminal domain (alpha-CTD)" evidence="11">
    <location>
        <begin position="253"/>
        <end position="353"/>
    </location>
</feature>
<feature type="domain" description="DNA-directed RNA polymerase RpoA/D/Rpb3-type" evidence="13">
    <location>
        <begin position="25"/>
        <end position="233"/>
    </location>
</feature>
<keyword evidence="7 11" id="KW-0804">Transcription</keyword>
<accession>A0A7W7Y5F4</accession>
<dbReference type="CDD" id="cd06928">
    <property type="entry name" value="RNAP_alpha_NTD"/>
    <property type="match status" value="1"/>
</dbReference>
<reference evidence="14 15" key="1">
    <citation type="submission" date="2020-08" db="EMBL/GenBank/DDBJ databases">
        <title>Genomic Encyclopedia of Type Strains, Phase IV (KMG-IV): sequencing the most valuable type-strain genomes for metagenomic binning, comparative biology and taxonomic classification.</title>
        <authorList>
            <person name="Goeker M."/>
        </authorList>
    </citation>
    <scope>NUCLEOTIDE SEQUENCE [LARGE SCALE GENOMIC DNA]</scope>
    <source>
        <strain evidence="14 15">DSM 22071</strain>
    </source>
</reference>
<dbReference type="InterPro" id="IPR011260">
    <property type="entry name" value="RNAP_asu_C"/>
</dbReference>
<evidence type="ECO:0000313" key="14">
    <source>
        <dbReference type="EMBL" id="MBB5022431.1"/>
    </source>
</evidence>
<dbReference type="InterPro" id="IPR036643">
    <property type="entry name" value="RNApol_insert_sf"/>
</dbReference>
<dbReference type="EMBL" id="JACHID010000010">
    <property type="protein sequence ID" value="MBB5022431.1"/>
    <property type="molecule type" value="Genomic_DNA"/>
</dbReference>
<evidence type="ECO:0000256" key="4">
    <source>
        <dbReference type="ARBA" id="ARBA00022478"/>
    </source>
</evidence>
<dbReference type="GO" id="GO:0046983">
    <property type="term" value="F:protein dimerization activity"/>
    <property type="evidence" value="ECO:0007669"/>
    <property type="project" value="InterPro"/>
</dbReference>
<dbReference type="Gene3D" id="3.30.1360.10">
    <property type="entry name" value="RNA polymerase, RBP11-like subunit"/>
    <property type="match status" value="1"/>
</dbReference>
<keyword evidence="15" id="KW-1185">Reference proteome</keyword>
<comment type="caution">
    <text evidence="14">The sequence shown here is derived from an EMBL/GenBank/DDBJ whole genome shotgun (WGS) entry which is preliminary data.</text>
</comment>
<evidence type="ECO:0000256" key="9">
    <source>
        <dbReference type="ARBA" id="ARBA00033070"/>
    </source>
</evidence>
<comment type="domain">
    <text evidence="11">The N-terminal domain is essential for RNAP assembly and basal transcription, whereas the C-terminal domain is involved in interaction with transcriptional regulators and with upstream promoter elements.</text>
</comment>
<feature type="region of interest" description="Alpha N-terminal domain (alpha-NTD)" evidence="11">
    <location>
        <begin position="1"/>
        <end position="234"/>
    </location>
</feature>
<dbReference type="Pfam" id="PF03118">
    <property type="entry name" value="RNA_pol_A_CTD"/>
    <property type="match status" value="1"/>
</dbReference>
<evidence type="ECO:0000256" key="12">
    <source>
        <dbReference type="SAM" id="MobiDB-lite"/>
    </source>
</evidence>
<evidence type="ECO:0000256" key="11">
    <source>
        <dbReference type="HAMAP-Rule" id="MF_00059"/>
    </source>
</evidence>
<evidence type="ECO:0000313" key="15">
    <source>
        <dbReference type="Proteomes" id="UP000528322"/>
    </source>
</evidence>
<dbReference type="GO" id="GO:0006351">
    <property type="term" value="P:DNA-templated transcription"/>
    <property type="evidence" value="ECO:0007669"/>
    <property type="project" value="UniProtKB-UniRule"/>
</dbReference>
<dbReference type="GO" id="GO:0003899">
    <property type="term" value="F:DNA-directed RNA polymerase activity"/>
    <property type="evidence" value="ECO:0007669"/>
    <property type="project" value="UniProtKB-UniRule"/>
</dbReference>
<dbReference type="AlphaFoldDB" id="A0A7W7Y5F4"/>
<dbReference type="Pfam" id="PF01000">
    <property type="entry name" value="RNA_pol_A_bac"/>
    <property type="match status" value="1"/>
</dbReference>
<evidence type="ECO:0000256" key="2">
    <source>
        <dbReference type="ARBA" id="ARBA00012418"/>
    </source>
</evidence>
<proteinExistence type="inferred from homology"/>
<dbReference type="RefSeq" id="WP_183732922.1">
    <property type="nucleotide sequence ID" value="NZ_JACHID010000010.1"/>
</dbReference>
<dbReference type="EC" id="2.7.7.6" evidence="2 11"/>
<evidence type="ECO:0000256" key="6">
    <source>
        <dbReference type="ARBA" id="ARBA00022695"/>
    </source>
</evidence>
<dbReference type="InterPro" id="IPR036603">
    <property type="entry name" value="RBP11-like"/>
</dbReference>
<dbReference type="GO" id="GO:0005737">
    <property type="term" value="C:cytoplasm"/>
    <property type="evidence" value="ECO:0007669"/>
    <property type="project" value="UniProtKB-ARBA"/>
</dbReference>